<dbReference type="AlphaFoldDB" id="A0A1J5RXB7"/>
<protein>
    <submittedName>
        <fullName evidence="2">Uncharacterized protein</fullName>
    </submittedName>
</protein>
<evidence type="ECO:0000256" key="1">
    <source>
        <dbReference type="SAM" id="Phobius"/>
    </source>
</evidence>
<dbReference type="EMBL" id="MLJW01000144">
    <property type="protein sequence ID" value="OIQ96708.1"/>
    <property type="molecule type" value="Genomic_DNA"/>
</dbReference>
<keyword evidence="1" id="KW-1133">Transmembrane helix</keyword>
<organism evidence="2">
    <name type="scientific">mine drainage metagenome</name>
    <dbReference type="NCBI Taxonomy" id="410659"/>
    <lineage>
        <taxon>unclassified sequences</taxon>
        <taxon>metagenomes</taxon>
        <taxon>ecological metagenomes</taxon>
    </lineage>
</organism>
<accession>A0A1J5RXB7</accession>
<feature type="transmembrane region" description="Helical" evidence="1">
    <location>
        <begin position="20"/>
        <end position="41"/>
    </location>
</feature>
<keyword evidence="1" id="KW-0812">Transmembrane</keyword>
<reference evidence="2" key="1">
    <citation type="submission" date="2016-10" db="EMBL/GenBank/DDBJ databases">
        <title>Sequence of Gallionella enrichment culture.</title>
        <authorList>
            <person name="Poehlein A."/>
            <person name="Muehling M."/>
            <person name="Daniel R."/>
        </authorList>
    </citation>
    <scope>NUCLEOTIDE SEQUENCE</scope>
</reference>
<gene>
    <name evidence="2" type="ORF">GALL_212960</name>
</gene>
<name>A0A1J5RXB7_9ZZZZ</name>
<sequence length="98" mass="11254">MSNDLKKRMHEMYLRDCLMAWVDVALLWAVVSFVLIAILGIVQDQNIRLVLCVASLILVIFNTASVTAMTKHFKEDKDFIYGLDIKHFDANRAAKLNR</sequence>
<feature type="transmembrane region" description="Helical" evidence="1">
    <location>
        <begin position="47"/>
        <end position="69"/>
    </location>
</feature>
<keyword evidence="1" id="KW-0472">Membrane</keyword>
<evidence type="ECO:0000313" key="2">
    <source>
        <dbReference type="EMBL" id="OIQ96708.1"/>
    </source>
</evidence>
<comment type="caution">
    <text evidence="2">The sequence shown here is derived from an EMBL/GenBank/DDBJ whole genome shotgun (WGS) entry which is preliminary data.</text>
</comment>
<proteinExistence type="predicted"/>